<accession>A0AAF0XZJ4</accession>
<dbReference type="RefSeq" id="XP_062622854.1">
    <property type="nucleotide sequence ID" value="XM_062766870.1"/>
</dbReference>
<dbReference type="InterPro" id="IPR019021">
    <property type="entry name" value="Mms22"/>
</dbReference>
<feature type="compositionally biased region" description="Acidic residues" evidence="1">
    <location>
        <begin position="31"/>
        <end position="47"/>
    </location>
</feature>
<dbReference type="EMBL" id="CP086714">
    <property type="protein sequence ID" value="WOO76822.1"/>
    <property type="molecule type" value="Genomic_DNA"/>
</dbReference>
<feature type="compositionally biased region" description="Basic and acidic residues" evidence="1">
    <location>
        <begin position="336"/>
        <end position="355"/>
    </location>
</feature>
<feature type="region of interest" description="Disordered" evidence="1">
    <location>
        <begin position="570"/>
        <end position="626"/>
    </location>
</feature>
<keyword evidence="3" id="KW-1185">Reference proteome</keyword>
<feature type="compositionally biased region" description="Low complexity" evidence="1">
    <location>
        <begin position="596"/>
        <end position="620"/>
    </location>
</feature>
<feature type="compositionally biased region" description="Basic and acidic residues" evidence="1">
    <location>
        <begin position="424"/>
        <end position="452"/>
    </location>
</feature>
<feature type="compositionally biased region" description="Acidic residues" evidence="1">
    <location>
        <begin position="383"/>
        <end position="394"/>
    </location>
</feature>
<dbReference type="GO" id="GO:0031297">
    <property type="term" value="P:replication fork processing"/>
    <property type="evidence" value="ECO:0007669"/>
    <property type="project" value="InterPro"/>
</dbReference>
<feature type="compositionally biased region" description="Basic and acidic residues" evidence="1">
    <location>
        <begin position="310"/>
        <end position="323"/>
    </location>
</feature>
<gene>
    <name evidence="2" type="primary">mus7</name>
    <name evidence="2" type="ORF">LOC62_01G000437</name>
</gene>
<dbReference type="PANTHER" id="PTHR28122:SF1">
    <property type="entry name" value="E3 UBIQUITIN-PROTEIN LIGASE SUBSTRATE RECEPTOR MMS22"/>
    <property type="match status" value="1"/>
</dbReference>
<name>A0AAF0XZJ4_9TREE</name>
<sequence length="1570" mass="174552">MYESVIRRGGTTKNKQRVPQTDLAAIAVPREEEDGDSSSGSEAEDATPADAIVIGNTQNEQRVRRPRTPKELVDADFDEYFLRFGQVADEEDEKDARKLQVIARERLRAERHAKKMERDAERARRQFEAHIAGKNAEKEKEEREKRRAEERAGKEERERRRAEERAKAPPKDKAAATRTPRPAVNRQSKTPRTTTYSRRRPQPPKATVLSDSELSDPPPGSDEEPPRPPPLVERPANRPSSTSSPPMRSPSPGPALDDYYEAPAFDDYDEPGFNDFAPDIFEDSVEPLSPRTAPQPKARSRLSSSSSQSDDSRPEQSVQDKRQRIARRMLPAAMLKRLEREAADRAARKSAEQRRAARISTESPVRPGHAIVRRGIRGGGLEGMDDIFADDDSDDSVREGHEVEAEEGDTSASDGPIIVLDSSDSERSEAMEDNRRQDGLARLRQGDFEGLVRGRLAATGGRERPHGQSAARQKPRKHIRRPAIGFRRRESRQDGSPEPRHMVQARLDFPAVDKEQARESARRSAAKGKNKSTRGPRQRQLGVTSNRPELRPAIHLDDRVIFATEEFAFESETASAAPPPRKRQLATVTMRKDRAVNSPRSAASPSNRSVPSPSTRRPTAARVDDGVGKAKSWANFDRFPVDFDITPLPSGVHLAYASIPGSGQLVEFLSALERGAAADDEGPKPRRSYGVDLSSTMASEELLAVLPVLVDGMHTAIVEFADGISVRKPDLAPFDFVRFALLHCDETSRAKAHSHFQILGDRLDNINLSGDKASRPALEQVALARYRLLELALLVDDASVALVATNLIRLLLIYGFDRTMRPIRRLLRGDADSPEITDWSVALWASAVHVLAAHDRKSGAEGTFGDALSDALEHRFRNEAGPLAAERIWFMVFGLCALSQFGANGIIGAQYIAYTRWSLVKRAIGLIKITHSQEAEEAAHRNQLQGRDRYIKTMVARCLRLSSTWRWSFDRSSFSVATRDLGAVFKERGQRNLPTEPPADFPDFISRFDIGLTAEDENTRHASAFELYLRLACVAASDIIGSAEALAEAQQAERDVQRLIMSIFPLSAVPFTRASPPTLRQLGALTNRYSTMVVACYFSPSLLPWLLANSLKWLSFDAADFDSRQVCIRGLMYLAVACRHHNHSLDTVVARFADILGTLQAELEAVGRPTNPAFFPTRVEIERTMVLVVTCFRQIIEHPGYLARPEPVYPDPALLHESWTARIFNLDLAQDVKSGMEIVLTIQAFLDARSAALPGRARRALEAKAVESLDDYPSLGFDFDAVDLAALGGDEQAAVVDPIDKKDGEFAQIILNVICPRIYRLLSDMLPVVMDEISIEAQGERQVFINKLTKCWSDLAGIVVIEHQLADWSSYVGAFGQQSWSRLGNEQGRLQVGLHFMLNVARLDPGAFRTLEEEFISLLFQTMATDRLTVEHKYASAMFSLPGAMDNDLFEGVATAVPELHDFTRATFMEKRIEVLKAIFANLPHLLRNRHTPQATKTLIYRCVNLLVSSLVAYEAGIDARRVLHRQSYRVFASEVVAELRGLAGEFITPSTVPGLKQVVWGRGAGVPVV</sequence>
<dbReference type="GO" id="GO:0005634">
    <property type="term" value="C:nucleus"/>
    <property type="evidence" value="ECO:0007669"/>
    <property type="project" value="InterPro"/>
</dbReference>
<dbReference type="Proteomes" id="UP000827549">
    <property type="component" value="Chromosome 1"/>
</dbReference>
<dbReference type="GO" id="GO:0000724">
    <property type="term" value="P:double-strand break repair via homologous recombination"/>
    <property type="evidence" value="ECO:0007669"/>
    <property type="project" value="TreeGrafter"/>
</dbReference>
<feature type="compositionally biased region" description="Basic and acidic residues" evidence="1">
    <location>
        <begin position="135"/>
        <end position="175"/>
    </location>
</feature>
<organism evidence="2 3">
    <name type="scientific">Vanrija pseudolonga</name>
    <dbReference type="NCBI Taxonomy" id="143232"/>
    <lineage>
        <taxon>Eukaryota</taxon>
        <taxon>Fungi</taxon>
        <taxon>Dikarya</taxon>
        <taxon>Basidiomycota</taxon>
        <taxon>Agaricomycotina</taxon>
        <taxon>Tremellomycetes</taxon>
        <taxon>Trichosporonales</taxon>
        <taxon>Trichosporonaceae</taxon>
        <taxon>Vanrija</taxon>
    </lineage>
</organism>
<proteinExistence type="predicted"/>
<feature type="compositionally biased region" description="Basic residues" evidence="1">
    <location>
        <begin position="524"/>
        <end position="537"/>
    </location>
</feature>
<dbReference type="GeneID" id="87803695"/>
<reference evidence="2" key="1">
    <citation type="submission" date="2023-10" db="EMBL/GenBank/DDBJ databases">
        <authorList>
            <person name="Noh H."/>
        </authorList>
    </citation>
    <scope>NUCLEOTIDE SEQUENCE</scope>
    <source>
        <strain evidence="2">DUCC4014</strain>
    </source>
</reference>
<feature type="compositionally biased region" description="Basic and acidic residues" evidence="1">
    <location>
        <begin position="511"/>
        <end position="522"/>
    </location>
</feature>
<dbReference type="GO" id="GO:0035361">
    <property type="term" value="C:Cul8-RING ubiquitin ligase complex"/>
    <property type="evidence" value="ECO:0007669"/>
    <property type="project" value="TreeGrafter"/>
</dbReference>
<feature type="compositionally biased region" description="Basic and acidic residues" evidence="1">
    <location>
        <begin position="487"/>
        <end position="501"/>
    </location>
</feature>
<protein>
    <submittedName>
        <fullName evidence="2">Protein mms22</fullName>
    </submittedName>
</protein>
<feature type="region of interest" description="Disordered" evidence="1">
    <location>
        <begin position="109"/>
        <end position="550"/>
    </location>
</feature>
<evidence type="ECO:0000313" key="3">
    <source>
        <dbReference type="Proteomes" id="UP000827549"/>
    </source>
</evidence>
<dbReference type="PANTHER" id="PTHR28122">
    <property type="entry name" value="E3 UBIQUITIN-PROTEIN LIGASE SUBSTRATE RECEPTOR MMS22"/>
    <property type="match status" value="1"/>
</dbReference>
<feature type="compositionally biased region" description="Basic and acidic residues" evidence="1">
    <location>
        <begin position="109"/>
        <end position="128"/>
    </location>
</feature>
<feature type="region of interest" description="Disordered" evidence="1">
    <location>
        <begin position="1"/>
        <end position="70"/>
    </location>
</feature>
<evidence type="ECO:0000256" key="1">
    <source>
        <dbReference type="SAM" id="MobiDB-lite"/>
    </source>
</evidence>
<dbReference type="Pfam" id="PF09462">
    <property type="entry name" value="Mus7"/>
    <property type="match status" value="1"/>
</dbReference>
<evidence type="ECO:0000313" key="2">
    <source>
        <dbReference type="EMBL" id="WOO76822.1"/>
    </source>
</evidence>
<feature type="compositionally biased region" description="Acidic residues" evidence="1">
    <location>
        <begin position="258"/>
        <end position="272"/>
    </location>
</feature>